<dbReference type="EMBL" id="JACVVK020000111">
    <property type="protein sequence ID" value="KAK7491759.1"/>
    <property type="molecule type" value="Genomic_DNA"/>
</dbReference>
<dbReference type="Proteomes" id="UP001519460">
    <property type="component" value="Unassembled WGS sequence"/>
</dbReference>
<gene>
    <name evidence="2" type="ORF">BaRGS_00017015</name>
</gene>
<reference evidence="2 3" key="1">
    <citation type="journal article" date="2023" name="Sci. Data">
        <title>Genome assembly of the Korean intertidal mud-creeper Batillaria attramentaria.</title>
        <authorList>
            <person name="Patra A.K."/>
            <person name="Ho P.T."/>
            <person name="Jun S."/>
            <person name="Lee S.J."/>
            <person name="Kim Y."/>
            <person name="Won Y.J."/>
        </authorList>
    </citation>
    <scope>NUCLEOTIDE SEQUENCE [LARGE SCALE GENOMIC DNA]</scope>
    <source>
        <strain evidence="2">Wonlab-2016</strain>
    </source>
</reference>
<feature type="non-terminal residue" evidence="2">
    <location>
        <position position="1"/>
    </location>
</feature>
<evidence type="ECO:0000313" key="2">
    <source>
        <dbReference type="EMBL" id="KAK7491759.1"/>
    </source>
</evidence>
<sequence length="103" mass="11293">KTPVLDIAKQTPCCSVNRQHARRGCSPRMYCLAKQESSILLHGKSCPQAQYSGQPWISTSPLAGKPNKHLAPPEISPSVRGILPQTQVSKTRKAKTGYKHCLD</sequence>
<organism evidence="2 3">
    <name type="scientific">Batillaria attramentaria</name>
    <dbReference type="NCBI Taxonomy" id="370345"/>
    <lineage>
        <taxon>Eukaryota</taxon>
        <taxon>Metazoa</taxon>
        <taxon>Spiralia</taxon>
        <taxon>Lophotrochozoa</taxon>
        <taxon>Mollusca</taxon>
        <taxon>Gastropoda</taxon>
        <taxon>Caenogastropoda</taxon>
        <taxon>Sorbeoconcha</taxon>
        <taxon>Cerithioidea</taxon>
        <taxon>Batillariidae</taxon>
        <taxon>Batillaria</taxon>
    </lineage>
</organism>
<evidence type="ECO:0000256" key="1">
    <source>
        <dbReference type="SAM" id="MobiDB-lite"/>
    </source>
</evidence>
<comment type="caution">
    <text evidence="2">The sequence shown here is derived from an EMBL/GenBank/DDBJ whole genome shotgun (WGS) entry which is preliminary data.</text>
</comment>
<dbReference type="AlphaFoldDB" id="A0ABD0KWY5"/>
<accession>A0ABD0KWY5</accession>
<feature type="compositionally biased region" description="Basic residues" evidence="1">
    <location>
        <begin position="90"/>
        <end position="103"/>
    </location>
</feature>
<feature type="region of interest" description="Disordered" evidence="1">
    <location>
        <begin position="57"/>
        <end position="103"/>
    </location>
</feature>
<protein>
    <submittedName>
        <fullName evidence="2">Uncharacterized protein</fullName>
    </submittedName>
</protein>
<evidence type="ECO:0000313" key="3">
    <source>
        <dbReference type="Proteomes" id="UP001519460"/>
    </source>
</evidence>
<keyword evidence="3" id="KW-1185">Reference proteome</keyword>
<proteinExistence type="predicted"/>
<name>A0ABD0KWY5_9CAEN</name>